<dbReference type="GeneID" id="27725371"/>
<keyword evidence="2" id="KW-1185">Reference proteome</keyword>
<evidence type="ECO:0000313" key="2">
    <source>
        <dbReference type="Proteomes" id="UP000028545"/>
    </source>
</evidence>
<proteinExistence type="predicted"/>
<dbReference type="HOGENOM" id="CLU_2074488_0_0_1"/>
<comment type="caution">
    <text evidence="1">The sequence shown here is derived from an EMBL/GenBank/DDBJ whole genome shotgun (WGS) entry which is preliminary data.</text>
</comment>
<dbReference type="RefSeq" id="XP_016641873.1">
    <property type="nucleotide sequence ID" value="XM_016788439.1"/>
</dbReference>
<dbReference type="AlphaFoldDB" id="A0A084G412"/>
<dbReference type="VEuPathDB" id="FungiDB:SAPIO_CDS6299"/>
<dbReference type="EMBL" id="JOWA01000102">
    <property type="protein sequence ID" value="KEZ42074.1"/>
    <property type="molecule type" value="Genomic_DNA"/>
</dbReference>
<gene>
    <name evidence="1" type="ORF">SAPIO_CDS6299</name>
</gene>
<sequence length="118" mass="12949">MGAFSVPPKVANPTRFGILSAANLAMTEAGLPHLEAIHKPVRIDGASLLGGQIKTRTRGTRGGSHGSVVKKWKARETEKGYTWKEISLDYPGEAYWAPYQWQLEAFIDRKKGRPGTGK</sequence>
<organism evidence="1 2">
    <name type="scientific">Pseudallescheria apiosperma</name>
    <name type="common">Scedosporium apiospermum</name>
    <dbReference type="NCBI Taxonomy" id="563466"/>
    <lineage>
        <taxon>Eukaryota</taxon>
        <taxon>Fungi</taxon>
        <taxon>Dikarya</taxon>
        <taxon>Ascomycota</taxon>
        <taxon>Pezizomycotina</taxon>
        <taxon>Sordariomycetes</taxon>
        <taxon>Hypocreomycetidae</taxon>
        <taxon>Microascales</taxon>
        <taxon>Microascaceae</taxon>
        <taxon>Scedosporium</taxon>
    </lineage>
</organism>
<dbReference type="OrthoDB" id="3022587at2759"/>
<evidence type="ECO:0000313" key="1">
    <source>
        <dbReference type="EMBL" id="KEZ42074.1"/>
    </source>
</evidence>
<accession>A0A084G412</accession>
<protein>
    <submittedName>
        <fullName evidence="1">Uncharacterized protein</fullName>
    </submittedName>
</protein>
<dbReference type="KEGG" id="sapo:SAPIO_CDS6299"/>
<reference evidence="1 2" key="1">
    <citation type="journal article" date="2014" name="Genome Announc.">
        <title>Draft genome sequence of the pathogenic fungus Scedosporium apiospermum.</title>
        <authorList>
            <person name="Vandeputte P."/>
            <person name="Ghamrawi S."/>
            <person name="Rechenmann M."/>
            <person name="Iltis A."/>
            <person name="Giraud S."/>
            <person name="Fleury M."/>
            <person name="Thornton C."/>
            <person name="Delhaes L."/>
            <person name="Meyer W."/>
            <person name="Papon N."/>
            <person name="Bouchara J.P."/>
        </authorList>
    </citation>
    <scope>NUCLEOTIDE SEQUENCE [LARGE SCALE GENOMIC DNA]</scope>
    <source>
        <strain evidence="1 2">IHEM 14462</strain>
    </source>
</reference>
<dbReference type="Proteomes" id="UP000028545">
    <property type="component" value="Unassembled WGS sequence"/>
</dbReference>
<name>A0A084G412_PSEDA</name>